<keyword evidence="4" id="KW-1185">Reference proteome</keyword>
<dbReference type="Proteomes" id="UP001430356">
    <property type="component" value="Unassembled WGS sequence"/>
</dbReference>
<sequence>MSFFANPLAEEEEVVPPDYPLEQYEELKREDDFNELLVRATKLESRHASGGAGDAASKDPRLDACLQHFQQLRASVEQSWQRMSEQLRAEAVCDTRRAVGVACGPTAASSSTAAIDRAVAEVHQQVAQRKRLGRHLRVLLEREAAQPTCPASTSRGGGAPWAAASTLGSSAWCPEASDTVSTEDAALERGAGAVHALEALLPAMNAEEAALAGAAVQQLYYGLQSRGTLRQRRDGLRAAVVAKSQERAEAQRAAEAFARWTGQRQLSGDAAAATATAPLSFDLATAEDLNRELSAENTRLEATLARLVAAQPSGAPPQDIFAGSALVQLLALTAYSQGLEEDVARLGRAVLCLRGILADPDSGELWSSHVSGSESAGPAPAAHPTAEEEGQPLAHRVECIRAAEVELQAQTAAGDGGAAAAGAAPAGGAEDAVDAVLSLGLRRLAESHSAGVRGMALLSACFEKQAANAAYLSHAMRGGGAVNDATVRRVLDVQRPDVDQLQQCCADIAAPCAGLAAELREMVTASIAAAEGQLTRWQIVRRLLTDLLRSAMAAVPDVDSEFAALLAAHAERPSPSSAADASAAHVQVRGHVDWAAAVFEEEAAALAEERATQRGVIVAHWAAQQAEAKKKMAWLMKQPNAALLTQLCDVERESEQLRDRLASAEEGTQNASELHATLIELQRRVAEEAQTNAAMRAELEELEAARRELKSQRSALLSPSP</sequence>
<dbReference type="EMBL" id="JAECZO010000004">
    <property type="protein sequence ID" value="KAK7200233.1"/>
    <property type="molecule type" value="Genomic_DNA"/>
</dbReference>
<proteinExistence type="predicted"/>
<feature type="coiled-coil region" evidence="1">
    <location>
        <begin position="283"/>
        <end position="310"/>
    </location>
</feature>
<evidence type="ECO:0000256" key="2">
    <source>
        <dbReference type="SAM" id="MobiDB-lite"/>
    </source>
</evidence>
<organism evidence="3 4">
    <name type="scientific">Novymonas esmeraldas</name>
    <dbReference type="NCBI Taxonomy" id="1808958"/>
    <lineage>
        <taxon>Eukaryota</taxon>
        <taxon>Discoba</taxon>
        <taxon>Euglenozoa</taxon>
        <taxon>Kinetoplastea</taxon>
        <taxon>Metakinetoplastina</taxon>
        <taxon>Trypanosomatida</taxon>
        <taxon>Trypanosomatidae</taxon>
        <taxon>Novymonas</taxon>
    </lineage>
</organism>
<comment type="caution">
    <text evidence="3">The sequence shown here is derived from an EMBL/GenBank/DDBJ whole genome shotgun (WGS) entry which is preliminary data.</text>
</comment>
<reference evidence="3 4" key="1">
    <citation type="journal article" date="2021" name="MBio">
        <title>A New Model Trypanosomatid, Novymonas esmeraldas: Genomic Perception of Its 'Candidatus Pandoraea novymonadis' Endosymbiont.</title>
        <authorList>
            <person name="Zakharova A."/>
            <person name="Saura A."/>
            <person name="Butenko A."/>
            <person name="Podesvova L."/>
            <person name="Warmusova S."/>
            <person name="Kostygov A.Y."/>
            <person name="Nenarokova A."/>
            <person name="Lukes J."/>
            <person name="Opperdoes F.R."/>
            <person name="Yurchenko V."/>
        </authorList>
    </citation>
    <scope>NUCLEOTIDE SEQUENCE [LARGE SCALE GENOMIC DNA]</scope>
    <source>
        <strain evidence="3 4">E262AT.01</strain>
    </source>
</reference>
<accession>A0AAW0F1Z8</accession>
<feature type="compositionally biased region" description="Low complexity" evidence="2">
    <location>
        <begin position="371"/>
        <end position="384"/>
    </location>
</feature>
<keyword evidence="1" id="KW-0175">Coiled coil</keyword>
<evidence type="ECO:0000313" key="4">
    <source>
        <dbReference type="Proteomes" id="UP001430356"/>
    </source>
</evidence>
<feature type="region of interest" description="Disordered" evidence="2">
    <location>
        <begin position="364"/>
        <end position="391"/>
    </location>
</feature>
<feature type="coiled-coil region" evidence="1">
    <location>
        <begin position="678"/>
        <end position="715"/>
    </location>
</feature>
<protein>
    <submittedName>
        <fullName evidence="3">Uncharacterized protein</fullName>
    </submittedName>
</protein>
<evidence type="ECO:0000256" key="1">
    <source>
        <dbReference type="SAM" id="Coils"/>
    </source>
</evidence>
<name>A0AAW0F1Z8_9TRYP</name>
<gene>
    <name evidence="3" type="ORF">NESM_000074800</name>
</gene>
<dbReference type="AlphaFoldDB" id="A0AAW0F1Z8"/>
<evidence type="ECO:0000313" key="3">
    <source>
        <dbReference type="EMBL" id="KAK7200233.1"/>
    </source>
</evidence>